<name>A0A286GX37_9PROT</name>
<accession>A0A286GX37</accession>
<dbReference type="InterPro" id="IPR036390">
    <property type="entry name" value="WH_DNA-bd_sf"/>
</dbReference>
<keyword evidence="2" id="KW-1185">Reference proteome</keyword>
<dbReference type="RefSeq" id="WP_097281043.1">
    <property type="nucleotide sequence ID" value="NZ_OCNJ01000011.1"/>
</dbReference>
<dbReference type="EMBL" id="OCNJ01000011">
    <property type="protein sequence ID" value="SOE00052.1"/>
    <property type="molecule type" value="Genomic_DNA"/>
</dbReference>
<evidence type="ECO:0000313" key="1">
    <source>
        <dbReference type="EMBL" id="SOE00052.1"/>
    </source>
</evidence>
<protein>
    <recommendedName>
        <fullName evidence="3">MarR family transcriptional regulator</fullName>
    </recommendedName>
</protein>
<reference evidence="1 2" key="1">
    <citation type="submission" date="2017-09" db="EMBL/GenBank/DDBJ databases">
        <authorList>
            <person name="Ehlers B."/>
            <person name="Leendertz F.H."/>
        </authorList>
    </citation>
    <scope>NUCLEOTIDE SEQUENCE [LARGE SCALE GENOMIC DNA]</scope>
    <source>
        <strain evidence="1 2">USBA 140</strain>
    </source>
</reference>
<sequence>MSGILSALTTSHASQVFTVARLAAQAFERRVGRLGLTGEQAMILSAVLDHASLRADALPAPAGCLPADARDAAIGQLAAEGLVSVSANGHLSATAEAEPLRPALTAALDRIDTVATNGLDPMARQAALYLLTRLADNLARDVVGGTPAPAARPCPA</sequence>
<organism evidence="1 2">
    <name type="scientific">Caenispirillum bisanense</name>
    <dbReference type="NCBI Taxonomy" id="414052"/>
    <lineage>
        <taxon>Bacteria</taxon>
        <taxon>Pseudomonadati</taxon>
        <taxon>Pseudomonadota</taxon>
        <taxon>Alphaproteobacteria</taxon>
        <taxon>Rhodospirillales</taxon>
        <taxon>Novispirillaceae</taxon>
        <taxon>Caenispirillum</taxon>
    </lineage>
</organism>
<dbReference type="AlphaFoldDB" id="A0A286GX37"/>
<evidence type="ECO:0008006" key="3">
    <source>
        <dbReference type="Google" id="ProtNLM"/>
    </source>
</evidence>
<proteinExistence type="predicted"/>
<dbReference type="Gene3D" id="1.10.10.10">
    <property type="entry name" value="Winged helix-like DNA-binding domain superfamily/Winged helix DNA-binding domain"/>
    <property type="match status" value="1"/>
</dbReference>
<dbReference type="Proteomes" id="UP000219621">
    <property type="component" value="Unassembled WGS sequence"/>
</dbReference>
<dbReference type="InterPro" id="IPR036388">
    <property type="entry name" value="WH-like_DNA-bd_sf"/>
</dbReference>
<dbReference type="SUPFAM" id="SSF46785">
    <property type="entry name" value="Winged helix' DNA-binding domain"/>
    <property type="match status" value="1"/>
</dbReference>
<evidence type="ECO:0000313" key="2">
    <source>
        <dbReference type="Proteomes" id="UP000219621"/>
    </source>
</evidence>
<gene>
    <name evidence="1" type="ORF">SAMN05421508_11157</name>
</gene>